<evidence type="ECO:0000256" key="5">
    <source>
        <dbReference type="ARBA" id="ARBA00023242"/>
    </source>
</evidence>
<dbReference type="KEGG" id="bbes:BESB_016760"/>
<feature type="compositionally biased region" description="Low complexity" evidence="6">
    <location>
        <begin position="1160"/>
        <end position="1190"/>
    </location>
</feature>
<accession>A0A2A9M1I7</accession>
<feature type="region of interest" description="Disordered" evidence="6">
    <location>
        <begin position="1413"/>
        <end position="1456"/>
    </location>
</feature>
<feature type="compositionally biased region" description="Basic and acidic residues" evidence="6">
    <location>
        <begin position="1967"/>
        <end position="1976"/>
    </location>
</feature>
<feature type="compositionally biased region" description="Basic and acidic residues" evidence="6">
    <location>
        <begin position="263"/>
        <end position="274"/>
    </location>
</feature>
<keyword evidence="4" id="KW-0804">Transcription</keyword>
<feature type="compositionally biased region" description="Basic and acidic residues" evidence="6">
    <location>
        <begin position="569"/>
        <end position="587"/>
    </location>
</feature>
<feature type="compositionally biased region" description="Polar residues" evidence="6">
    <location>
        <begin position="250"/>
        <end position="262"/>
    </location>
</feature>
<feature type="region of interest" description="Disordered" evidence="6">
    <location>
        <begin position="1633"/>
        <end position="1683"/>
    </location>
</feature>
<gene>
    <name evidence="8" type="ORF">BESB_016760</name>
</gene>
<feature type="compositionally biased region" description="Basic and acidic residues" evidence="6">
    <location>
        <begin position="1433"/>
        <end position="1456"/>
    </location>
</feature>
<dbReference type="RefSeq" id="XP_029216367.1">
    <property type="nucleotide sequence ID" value="XM_029360391.1"/>
</dbReference>
<feature type="region of interest" description="Disordered" evidence="6">
    <location>
        <begin position="157"/>
        <end position="282"/>
    </location>
</feature>
<evidence type="ECO:0000256" key="6">
    <source>
        <dbReference type="SAM" id="MobiDB-lite"/>
    </source>
</evidence>
<keyword evidence="9" id="KW-1185">Reference proteome</keyword>
<feature type="compositionally biased region" description="Polar residues" evidence="6">
    <location>
        <begin position="171"/>
        <end position="186"/>
    </location>
</feature>
<dbReference type="VEuPathDB" id="ToxoDB:BESB_016760"/>
<dbReference type="Gene3D" id="1.20.5.2050">
    <property type="match status" value="1"/>
</dbReference>
<feature type="compositionally biased region" description="Basic and acidic residues" evidence="6">
    <location>
        <begin position="725"/>
        <end position="737"/>
    </location>
</feature>
<feature type="compositionally biased region" description="Basic and acidic residues" evidence="6">
    <location>
        <begin position="390"/>
        <end position="399"/>
    </location>
</feature>
<dbReference type="InterPro" id="IPR001471">
    <property type="entry name" value="AP2/ERF_dom"/>
</dbReference>
<evidence type="ECO:0000313" key="9">
    <source>
        <dbReference type="Proteomes" id="UP000224006"/>
    </source>
</evidence>
<feature type="region of interest" description="Disordered" evidence="6">
    <location>
        <begin position="1357"/>
        <end position="1387"/>
    </location>
</feature>
<feature type="compositionally biased region" description="Basic and acidic residues" evidence="6">
    <location>
        <begin position="1357"/>
        <end position="1373"/>
    </location>
</feature>
<evidence type="ECO:0000256" key="1">
    <source>
        <dbReference type="ARBA" id="ARBA00004123"/>
    </source>
</evidence>
<feature type="compositionally biased region" description="Basic and acidic residues" evidence="6">
    <location>
        <begin position="757"/>
        <end position="766"/>
    </location>
</feature>
<feature type="compositionally biased region" description="Basic and acidic residues" evidence="6">
    <location>
        <begin position="1790"/>
        <end position="1799"/>
    </location>
</feature>
<keyword evidence="5" id="KW-0539">Nucleus</keyword>
<dbReference type="Proteomes" id="UP000224006">
    <property type="component" value="Chromosome X"/>
</dbReference>
<feature type="region of interest" description="Disordered" evidence="6">
    <location>
        <begin position="1782"/>
        <end position="1861"/>
    </location>
</feature>
<feature type="compositionally biased region" description="Basic and acidic residues" evidence="6">
    <location>
        <begin position="959"/>
        <end position="976"/>
    </location>
</feature>
<dbReference type="GO" id="GO:0003700">
    <property type="term" value="F:DNA-binding transcription factor activity"/>
    <property type="evidence" value="ECO:0007669"/>
    <property type="project" value="InterPro"/>
</dbReference>
<feature type="region of interest" description="Disordered" evidence="6">
    <location>
        <begin position="1487"/>
        <end position="1550"/>
    </location>
</feature>
<reference evidence="8 9" key="1">
    <citation type="submission" date="2017-09" db="EMBL/GenBank/DDBJ databases">
        <title>Genome sequencing of Besnoitia besnoiti strain Bb-Ger1.</title>
        <authorList>
            <person name="Schares G."/>
            <person name="Venepally P."/>
            <person name="Lorenzi H.A."/>
        </authorList>
    </citation>
    <scope>NUCLEOTIDE SEQUENCE [LARGE SCALE GENOMIC DNA]</scope>
    <source>
        <strain evidence="8 9">Bb-Ger1</strain>
    </source>
</reference>
<organism evidence="8 9">
    <name type="scientific">Besnoitia besnoiti</name>
    <name type="common">Apicomplexan protozoan</name>
    <dbReference type="NCBI Taxonomy" id="94643"/>
    <lineage>
        <taxon>Eukaryota</taxon>
        <taxon>Sar</taxon>
        <taxon>Alveolata</taxon>
        <taxon>Apicomplexa</taxon>
        <taxon>Conoidasida</taxon>
        <taxon>Coccidia</taxon>
        <taxon>Eucoccidiorida</taxon>
        <taxon>Eimeriorina</taxon>
        <taxon>Sarcocystidae</taxon>
        <taxon>Besnoitia</taxon>
    </lineage>
</organism>
<feature type="region of interest" description="Disordered" evidence="6">
    <location>
        <begin position="328"/>
        <end position="399"/>
    </location>
</feature>
<protein>
    <submittedName>
        <fullName evidence="8">AP2 domain transcription factor AP2IV-5</fullName>
    </submittedName>
</protein>
<dbReference type="GO" id="GO:0003677">
    <property type="term" value="F:DNA binding"/>
    <property type="evidence" value="ECO:0007669"/>
    <property type="project" value="UniProtKB-KW"/>
</dbReference>
<feature type="region of interest" description="Disordered" evidence="6">
    <location>
        <begin position="945"/>
        <end position="1017"/>
    </location>
</feature>
<feature type="compositionally biased region" description="Polar residues" evidence="6">
    <location>
        <begin position="1665"/>
        <end position="1680"/>
    </location>
</feature>
<feature type="compositionally biased region" description="Basic and acidic residues" evidence="6">
    <location>
        <begin position="223"/>
        <end position="232"/>
    </location>
</feature>
<evidence type="ECO:0000259" key="7">
    <source>
        <dbReference type="Pfam" id="PF00847"/>
    </source>
</evidence>
<feature type="region of interest" description="Disordered" evidence="6">
    <location>
        <begin position="421"/>
        <end position="494"/>
    </location>
</feature>
<feature type="region of interest" description="Disordered" evidence="6">
    <location>
        <begin position="720"/>
        <end position="788"/>
    </location>
</feature>
<feature type="compositionally biased region" description="Basic and acidic residues" evidence="6">
    <location>
        <begin position="806"/>
        <end position="817"/>
    </location>
</feature>
<sequence>MRHTRDRTPHVLENQPSFLSKLKNTHPQTAPPAGEQEDLRTAHVALAGSSAREDSRISGDTRELETVVAAGPRVQLKQDRQEPRVGGSEATLTSLETCNICATGSEQRVPDILSSSSSPVVPREADVRLAVCDAGAGTALRSSSPSLSTSRYWSCSESHEGEARPPAVDSRSATSIRSDSRESYGTSQGGRNTGESPDSTATSALSSRSATLDSGVRQGGLKSEPDGEDAHARSFASPVPQKLTRGRASGVQSSSSETTDTARASEGHAEHREGGYPPRAASPFAWPAAVRSLHVPPKAAVDETAGDRQEVSGFPASKKEAETCVRLREGLTKEDETRQHGEVSTAASGRSRGSGDEDAFPTEAGLSLALSPRRLKNSERQETPKGGNRKPSESEQEQLEKLRQLALDLLFAVSFLRPFGRASPASPSVKRQPSHLTKPRVAPLPSDSASPSPSSSVRSPRAFDSPPPASLSASSLSPEKNANKAGGVRSERAQRKEVHLALPLRQAYPQYTFHIELVKSATSLKDLTQFLRVCFGPLLDRLHLHVEDSRAAAAAGLRRREKAPNRAPPENREGGIDDAGRKAKHDQQAQQEDTPLAGVAATEAAESLVAQGQADSSEKPLSAGEAGVAVPGQLASLLTDKLRGIGAILQILTDSKSASAASDALDAVCDALAKPVKRRGGVLLRAAAAGSLADVYPRAALASTREEPVCTMRLGGAKMSLGSEEGGRDGGDAEHAGQRGSRALSPNAGDEEPCEDGAEKSQERRMQQAPNAEWGTGPDAWEGEAEDKLADLPELISVPLWAVRAPAERESASERAKGGGVEPSMQGDEDALKRRETGAEPRVSQSPCDATPSSATTSSIPPPATDGAVLTNAEQGDERGEVEESEQPRARGEAAPEEAEAPSASSDLPEHLQWIATQLATPLENLRGAEEEEKLLREQIASYAFFASSQRPASGQMEAPRRGGSGDDEPRSEGDWASRFLASLRTHTGRQKRDRSGAQGDDVGGSERGRGFGEDDRARRRWESLAGELINILETEKDQKHFRLCEQDQQEHLLFLLRRLQEQQEKEAEESLSASAAPHEKFEVSERYSGLFSTIPESFYESLPSTEPPTGDMLSSFPSSYTSRFSSKRASFSSFASSVSSSASGGLSSGVCTTTASLQTSSSSSSQCTSANAYSPVSSTPTSPLSSSVVSPPPSVLQPLLPSAGTLLSSALLPPSSSASAAPGPGSLELGSARALSTSHGGAADNLASAKGAEAARWKSRSSRLDADGDLRLHSLVAGSSPAGIAGASSSTSAACDPRSGAEGGEQRRVDFAGRGVASSSAASLQGEEGLAASLASPGTLFPTAIQEFLRIQKEELSERERRGTEKDQRSREAYGTARPHEVGGPPYAFSSAGAVYPRAAYQASAEPAVGAAFNPPSDPASSSSGSSFARLAGREARGTGEQMDERAGTPRRLSGRDQFADVSLSASPSFSAFLSTVLSLAQEESARRRANERGGDGEVVAREPRHDRRAEGGGERRQEWSSRARSMTGDIDPWEDETTRRRSANGNGKEAEEGLLFRRLALHLVRLAKREEEERRSRAAYAADACSQALLEGDRRLSASSASAFSGLDAPPHRRLVPASFELRHEDHRRVTPSLSSSLFDSSTSLSAGGRGAEAPNPSLCTPAASSSTLKESATSRSSAPGFGGLSPFVVPTGAGVSPLVGCRGLGGSDCRCGGPEAGCVYRSGVSGVVYDKSGQKWTARWNEDGKQHKRTFAAAKYGFLNAKMRAEACRGEARQRAAARALQAAERNQQRRSDASRGSRGGAAAADRERDRLSLGAGPPERSGSPLELSRGSGTEEEREGPEAAATAHHRARGGSLSGEDLGAAFALTGFAKVEGESEFERKNAPRGSEARAETSHAALQGAAAPSVGGPVKSEEDAPTGASGAREPGNAPKEGAETPERGNHAVEEGAKVGLEQPECLAEAPEQNKAKKEEEPACQQAEGRGEKRRREAEVPYTGDGGDDVLRAKRRAGTHVDDGDWTAAEAQDEEEDA</sequence>
<name>A0A2A9M1I7_BESBE</name>
<feature type="region of interest" description="Disordered" evidence="6">
    <location>
        <begin position="806"/>
        <end position="913"/>
    </location>
</feature>
<evidence type="ECO:0000256" key="4">
    <source>
        <dbReference type="ARBA" id="ARBA00023163"/>
    </source>
</evidence>
<feature type="compositionally biased region" description="Basic and acidic residues" evidence="6">
    <location>
        <begin position="830"/>
        <end position="839"/>
    </location>
</feature>
<feature type="compositionally biased region" description="Basic and acidic residues" evidence="6">
    <location>
        <begin position="1876"/>
        <end position="1897"/>
    </location>
</feature>
<feature type="compositionally biased region" description="Basic and acidic residues" evidence="6">
    <location>
        <begin position="1984"/>
        <end position="1994"/>
    </location>
</feature>
<feature type="compositionally biased region" description="Basic and acidic residues" evidence="6">
    <location>
        <begin position="1487"/>
        <end position="1523"/>
    </location>
</feature>
<dbReference type="EMBL" id="NWUJ01000011">
    <property type="protein sequence ID" value="PFH32358.1"/>
    <property type="molecule type" value="Genomic_DNA"/>
</dbReference>
<evidence type="ECO:0000256" key="3">
    <source>
        <dbReference type="ARBA" id="ARBA00023125"/>
    </source>
</evidence>
<feature type="domain" description="AP2/ERF" evidence="7">
    <location>
        <begin position="1725"/>
        <end position="1776"/>
    </location>
</feature>
<proteinExistence type="predicted"/>
<feature type="region of interest" description="Disordered" evidence="6">
    <location>
        <begin position="1874"/>
        <end position="2033"/>
    </location>
</feature>
<feature type="compositionally biased region" description="Low complexity" evidence="6">
    <location>
        <begin position="1635"/>
        <end position="1648"/>
    </location>
</feature>
<dbReference type="GeneID" id="40306737"/>
<evidence type="ECO:0000313" key="8">
    <source>
        <dbReference type="EMBL" id="PFH32358.1"/>
    </source>
</evidence>
<feature type="region of interest" description="Disordered" evidence="6">
    <location>
        <begin position="1160"/>
        <end position="1195"/>
    </location>
</feature>
<feature type="compositionally biased region" description="Low complexity" evidence="6">
    <location>
        <begin position="850"/>
        <end position="859"/>
    </location>
</feature>
<evidence type="ECO:0000256" key="2">
    <source>
        <dbReference type="ARBA" id="ARBA00023015"/>
    </source>
</evidence>
<comment type="caution">
    <text evidence="8">The sequence shown here is derived from an EMBL/GenBank/DDBJ whole genome shotgun (WGS) entry which is preliminary data.</text>
</comment>
<feature type="compositionally biased region" description="Low complexity" evidence="6">
    <location>
        <begin position="443"/>
        <end position="460"/>
    </location>
</feature>
<feature type="compositionally biased region" description="Basic and acidic residues" evidence="6">
    <location>
        <begin position="328"/>
        <end position="341"/>
    </location>
</feature>
<feature type="compositionally biased region" description="Basic and acidic residues" evidence="6">
    <location>
        <begin position="1"/>
        <end position="10"/>
    </location>
</feature>
<keyword evidence="2" id="KW-0805">Transcription regulation</keyword>
<dbReference type="GO" id="GO:0005634">
    <property type="term" value="C:nucleus"/>
    <property type="evidence" value="ECO:0007669"/>
    <property type="project" value="UniProtKB-SubCell"/>
</dbReference>
<feature type="compositionally biased region" description="Low complexity" evidence="6">
    <location>
        <begin position="1283"/>
        <end position="1295"/>
    </location>
</feature>
<feature type="region of interest" description="Disordered" evidence="6">
    <location>
        <begin position="1"/>
        <end position="38"/>
    </location>
</feature>
<feature type="compositionally biased region" description="Basic and acidic residues" evidence="6">
    <location>
        <begin position="1936"/>
        <end position="1952"/>
    </location>
</feature>
<comment type="subcellular location">
    <subcellularLocation>
        <location evidence="1">Nucleus</location>
    </subcellularLocation>
</comment>
<dbReference type="OrthoDB" id="349562at2759"/>
<feature type="compositionally biased region" description="Low complexity" evidence="6">
    <location>
        <begin position="198"/>
        <end position="214"/>
    </location>
</feature>
<feature type="region of interest" description="Disordered" evidence="6">
    <location>
        <begin position="1283"/>
        <end position="1306"/>
    </location>
</feature>
<feature type="region of interest" description="Disordered" evidence="6">
    <location>
        <begin position="555"/>
        <end position="596"/>
    </location>
</feature>
<feature type="compositionally biased region" description="Polar residues" evidence="6">
    <location>
        <begin position="425"/>
        <end position="435"/>
    </location>
</feature>
<dbReference type="Pfam" id="PF00847">
    <property type="entry name" value="AP2"/>
    <property type="match status" value="1"/>
</dbReference>
<keyword evidence="3" id="KW-0238">DNA-binding</keyword>
<feature type="compositionally biased region" description="Basic and acidic residues" evidence="6">
    <location>
        <begin position="1005"/>
        <end position="1017"/>
    </location>
</feature>